<reference evidence="2" key="1">
    <citation type="submission" date="2022-01" db="EMBL/GenBank/DDBJ databases">
        <title>Novel bile acid biosynthetic pathways are enriched in the microbiome of centenarians.</title>
        <authorList>
            <person name="Sato Y."/>
            <person name="Atarashi K."/>
            <person name="Plichta R.D."/>
            <person name="Arai Y."/>
            <person name="Sasajima S."/>
            <person name="Kearney M.S."/>
            <person name="Suda W."/>
            <person name="Takeshita K."/>
            <person name="Sasaki T."/>
            <person name="Okamoto S."/>
            <person name="Skelly N.A."/>
            <person name="Okamura Y."/>
            <person name="Vlamakis H."/>
            <person name="Li Y."/>
            <person name="Tanoue T."/>
            <person name="Takei H."/>
            <person name="Nittono H."/>
            <person name="Narushima S."/>
            <person name="Irie J."/>
            <person name="Itoh H."/>
            <person name="Moriya K."/>
            <person name="Sugiura Y."/>
            <person name="Suematsu M."/>
            <person name="Moritoki N."/>
            <person name="Shibata S."/>
            <person name="Littman R.D."/>
            <person name="Fischbach A.M."/>
            <person name="Uwamino Y."/>
            <person name="Inoue T."/>
            <person name="Honda A."/>
            <person name="Hattori M."/>
            <person name="Murai T."/>
            <person name="Xavier J.R."/>
            <person name="Hirose N."/>
            <person name="Honda K."/>
        </authorList>
    </citation>
    <scope>NUCLEOTIDE SEQUENCE</scope>
    <source>
        <strain evidence="2">CE91-St12</strain>
    </source>
</reference>
<accession>A0AA37JVA9</accession>
<dbReference type="InterPro" id="IPR008878">
    <property type="entry name" value="Transposase_IS66_Orf2"/>
</dbReference>
<dbReference type="Proteomes" id="UP001055048">
    <property type="component" value="Unassembled WGS sequence"/>
</dbReference>
<proteinExistence type="predicted"/>
<dbReference type="EMBL" id="BQNL01000001">
    <property type="protein sequence ID" value="GKH13860.1"/>
    <property type="molecule type" value="Genomic_DNA"/>
</dbReference>
<evidence type="ECO:0000256" key="1">
    <source>
        <dbReference type="SAM" id="MobiDB-lite"/>
    </source>
</evidence>
<feature type="region of interest" description="Disordered" evidence="1">
    <location>
        <begin position="104"/>
        <end position="123"/>
    </location>
</feature>
<protein>
    <submittedName>
        <fullName evidence="2">Transposase</fullName>
    </submittedName>
</protein>
<evidence type="ECO:0000313" key="2">
    <source>
        <dbReference type="EMBL" id="GKH13860.1"/>
    </source>
</evidence>
<comment type="caution">
    <text evidence="2">The sequence shown here is derived from an EMBL/GenBank/DDBJ whole genome shotgun (WGS) entry which is preliminary data.</text>
</comment>
<dbReference type="AlphaFoldDB" id="A0AA37JVA9"/>
<dbReference type="RefSeq" id="WP_262917506.1">
    <property type="nucleotide sequence ID" value="NZ_BQNL01000001.1"/>
</dbReference>
<name>A0AA37JVA9_BACUN</name>
<gene>
    <name evidence="2" type="ORF">CE91St12_20700</name>
</gene>
<dbReference type="PANTHER" id="PTHR36455:SF1">
    <property type="entry name" value="BLR8292 PROTEIN"/>
    <property type="match status" value="1"/>
</dbReference>
<evidence type="ECO:0000313" key="3">
    <source>
        <dbReference type="Proteomes" id="UP001055048"/>
    </source>
</evidence>
<dbReference type="Pfam" id="PF05717">
    <property type="entry name" value="TnpB_IS66"/>
    <property type="match status" value="1"/>
</dbReference>
<sequence>MFSLGTEHRYLLYSEATDMRKSFNTLSGIVNNRMGADPRNGDVYIFVNRRRNRMKLLHYEKGGMVIYSKMLDRGTFAIPAIGSGGAVAAPVLWEHLRRIVEGVMSDPDSRQSRQESLKGLWKR</sequence>
<organism evidence="2 3">
    <name type="scientific">Bacteroides uniformis</name>
    <dbReference type="NCBI Taxonomy" id="820"/>
    <lineage>
        <taxon>Bacteria</taxon>
        <taxon>Pseudomonadati</taxon>
        <taxon>Bacteroidota</taxon>
        <taxon>Bacteroidia</taxon>
        <taxon>Bacteroidales</taxon>
        <taxon>Bacteroidaceae</taxon>
        <taxon>Bacteroides</taxon>
    </lineage>
</organism>
<dbReference type="NCBIfam" id="NF033819">
    <property type="entry name" value="IS66_TnpB"/>
    <property type="match status" value="1"/>
</dbReference>
<feature type="compositionally biased region" description="Basic and acidic residues" evidence="1">
    <location>
        <begin position="107"/>
        <end position="116"/>
    </location>
</feature>
<dbReference type="PANTHER" id="PTHR36455">
    <property type="match status" value="1"/>
</dbReference>